<dbReference type="InterPro" id="IPR000792">
    <property type="entry name" value="Tscrpt_reg_LuxR_C"/>
</dbReference>
<keyword evidence="3" id="KW-0238">DNA-binding</keyword>
<dbReference type="GO" id="GO:0006355">
    <property type="term" value="P:regulation of DNA-templated transcription"/>
    <property type="evidence" value="ECO:0007669"/>
    <property type="project" value="InterPro"/>
</dbReference>
<dbReference type="PANTHER" id="PTHR43214:SF41">
    <property type="entry name" value="NITRATE_NITRITE RESPONSE REGULATOR PROTEIN NARP"/>
    <property type="match status" value="1"/>
</dbReference>
<dbReference type="InterPro" id="IPR011006">
    <property type="entry name" value="CheY-like_superfamily"/>
</dbReference>
<evidence type="ECO:0000259" key="6">
    <source>
        <dbReference type="PROSITE" id="PS50043"/>
    </source>
</evidence>
<protein>
    <submittedName>
        <fullName evidence="8">Two component transcriptional regulator, LuxR family</fullName>
    </submittedName>
</protein>
<evidence type="ECO:0000256" key="5">
    <source>
        <dbReference type="PROSITE-ProRule" id="PRU00169"/>
    </source>
</evidence>
<gene>
    <name evidence="8" type="ORF">SAMN06265795_11265</name>
</gene>
<evidence type="ECO:0000256" key="1">
    <source>
        <dbReference type="ARBA" id="ARBA00022553"/>
    </source>
</evidence>
<dbReference type="SUPFAM" id="SSF52172">
    <property type="entry name" value="CheY-like"/>
    <property type="match status" value="1"/>
</dbReference>
<dbReference type="SUPFAM" id="SSF46894">
    <property type="entry name" value="C-terminal effector domain of the bipartite response regulators"/>
    <property type="match status" value="1"/>
</dbReference>
<dbReference type="InterPro" id="IPR001789">
    <property type="entry name" value="Sig_transdc_resp-reg_receiver"/>
</dbReference>
<keyword evidence="9" id="KW-1185">Reference proteome</keyword>
<keyword evidence="1 5" id="KW-0597">Phosphoprotein</keyword>
<feature type="domain" description="Response regulatory" evidence="7">
    <location>
        <begin position="11"/>
        <end position="126"/>
    </location>
</feature>
<name>A0A239JC36_9BURK</name>
<evidence type="ECO:0000256" key="3">
    <source>
        <dbReference type="ARBA" id="ARBA00023125"/>
    </source>
</evidence>
<evidence type="ECO:0000256" key="4">
    <source>
        <dbReference type="ARBA" id="ARBA00023163"/>
    </source>
</evidence>
<dbReference type="GO" id="GO:0000160">
    <property type="term" value="P:phosphorelay signal transduction system"/>
    <property type="evidence" value="ECO:0007669"/>
    <property type="project" value="InterPro"/>
</dbReference>
<dbReference type="CDD" id="cd17535">
    <property type="entry name" value="REC_NarL-like"/>
    <property type="match status" value="1"/>
</dbReference>
<dbReference type="Proteomes" id="UP000198284">
    <property type="component" value="Unassembled WGS sequence"/>
</dbReference>
<dbReference type="PROSITE" id="PS50110">
    <property type="entry name" value="RESPONSE_REGULATORY"/>
    <property type="match status" value="1"/>
</dbReference>
<dbReference type="Gene3D" id="1.10.10.10">
    <property type="entry name" value="Winged helix-like DNA-binding domain superfamily/Winged helix DNA-binding domain"/>
    <property type="match status" value="1"/>
</dbReference>
<dbReference type="Gene3D" id="3.40.50.2300">
    <property type="match status" value="1"/>
</dbReference>
<accession>A0A239JC36</accession>
<reference evidence="8 9" key="1">
    <citation type="submission" date="2017-06" db="EMBL/GenBank/DDBJ databases">
        <authorList>
            <person name="Kim H.J."/>
            <person name="Triplett B.A."/>
        </authorList>
    </citation>
    <scope>NUCLEOTIDE SEQUENCE [LARGE SCALE GENOMIC DNA]</scope>
    <source>
        <strain evidence="8 9">U15</strain>
    </source>
</reference>
<organism evidence="8 9">
    <name type="scientific">Noviherbaspirillum humi</name>
    <dbReference type="NCBI Taxonomy" id="1688639"/>
    <lineage>
        <taxon>Bacteria</taxon>
        <taxon>Pseudomonadati</taxon>
        <taxon>Pseudomonadota</taxon>
        <taxon>Betaproteobacteria</taxon>
        <taxon>Burkholderiales</taxon>
        <taxon>Oxalobacteraceae</taxon>
        <taxon>Noviherbaspirillum</taxon>
    </lineage>
</organism>
<dbReference type="EMBL" id="FZOT01000012">
    <property type="protein sequence ID" value="SNT03397.1"/>
    <property type="molecule type" value="Genomic_DNA"/>
</dbReference>
<dbReference type="InterPro" id="IPR036388">
    <property type="entry name" value="WH-like_DNA-bd_sf"/>
</dbReference>
<dbReference type="Pfam" id="PF00072">
    <property type="entry name" value="Response_reg"/>
    <property type="match status" value="1"/>
</dbReference>
<dbReference type="SMART" id="SM00448">
    <property type="entry name" value="REC"/>
    <property type="match status" value="1"/>
</dbReference>
<dbReference type="OrthoDB" id="3623000at2"/>
<dbReference type="PROSITE" id="PS50043">
    <property type="entry name" value="HTH_LUXR_2"/>
    <property type="match status" value="1"/>
</dbReference>
<dbReference type="SMART" id="SM00421">
    <property type="entry name" value="HTH_LUXR"/>
    <property type="match status" value="1"/>
</dbReference>
<evidence type="ECO:0000313" key="8">
    <source>
        <dbReference type="EMBL" id="SNT03397.1"/>
    </source>
</evidence>
<feature type="domain" description="HTH luxR-type" evidence="6">
    <location>
        <begin position="154"/>
        <end position="219"/>
    </location>
</feature>
<evidence type="ECO:0000259" key="7">
    <source>
        <dbReference type="PROSITE" id="PS50110"/>
    </source>
</evidence>
<dbReference type="InterPro" id="IPR016032">
    <property type="entry name" value="Sig_transdc_resp-reg_C-effctor"/>
</dbReference>
<keyword evidence="4" id="KW-0804">Transcription</keyword>
<dbReference type="Pfam" id="PF00196">
    <property type="entry name" value="GerE"/>
    <property type="match status" value="1"/>
</dbReference>
<dbReference type="GO" id="GO:0003677">
    <property type="term" value="F:DNA binding"/>
    <property type="evidence" value="ECO:0007669"/>
    <property type="project" value="UniProtKB-KW"/>
</dbReference>
<dbReference type="InterPro" id="IPR058245">
    <property type="entry name" value="NreC/VraR/RcsB-like_REC"/>
</dbReference>
<sequence length="228" mass="24625">MEPTVSPRRMHVLVVEDDPDVRDAFCAVLESDGNLQVLTADTKAKAIDLLSRNRFDVLLADLGLPDGSGLDVIKACVKAQPQCDIMVVTVSSDEENVLACIEAGAAGYVLKDAERLDIARFLRDLRAGGAPMSPVIARMVLDKVRGGKKPAAPSLPAIGALTRRESAILDLIARGDSYNEVARQLSVSVGTVQTHIKNIYSKLAVHSRGEAVFEAHKRGLLQMERMAR</sequence>
<dbReference type="InterPro" id="IPR039420">
    <property type="entry name" value="WalR-like"/>
</dbReference>
<proteinExistence type="predicted"/>
<keyword evidence="2" id="KW-0805">Transcription regulation</keyword>
<dbReference type="PANTHER" id="PTHR43214">
    <property type="entry name" value="TWO-COMPONENT RESPONSE REGULATOR"/>
    <property type="match status" value="1"/>
</dbReference>
<dbReference type="PROSITE" id="PS00622">
    <property type="entry name" value="HTH_LUXR_1"/>
    <property type="match status" value="1"/>
</dbReference>
<dbReference type="PRINTS" id="PR00038">
    <property type="entry name" value="HTHLUXR"/>
</dbReference>
<dbReference type="AlphaFoldDB" id="A0A239JC36"/>
<evidence type="ECO:0000313" key="9">
    <source>
        <dbReference type="Proteomes" id="UP000198284"/>
    </source>
</evidence>
<dbReference type="CDD" id="cd06170">
    <property type="entry name" value="LuxR_C_like"/>
    <property type="match status" value="1"/>
</dbReference>
<evidence type="ECO:0000256" key="2">
    <source>
        <dbReference type="ARBA" id="ARBA00023015"/>
    </source>
</evidence>
<dbReference type="RefSeq" id="WP_089400407.1">
    <property type="nucleotide sequence ID" value="NZ_FZOT01000012.1"/>
</dbReference>
<feature type="modified residue" description="4-aspartylphosphate" evidence="5">
    <location>
        <position position="61"/>
    </location>
</feature>